<dbReference type="CDD" id="cd06442">
    <property type="entry name" value="DPM1_like"/>
    <property type="match status" value="1"/>
</dbReference>
<accession>T1DBM7</accession>
<evidence type="ECO:0000256" key="3">
    <source>
        <dbReference type="ARBA" id="ARBA00022679"/>
    </source>
</evidence>
<dbReference type="Pfam" id="PF00535">
    <property type="entry name" value="Glycos_transf_2"/>
    <property type="match status" value="1"/>
</dbReference>
<dbReference type="GO" id="GO:0016020">
    <property type="term" value="C:membrane"/>
    <property type="evidence" value="ECO:0007669"/>
    <property type="project" value="GOC"/>
</dbReference>
<sequence length="232" mass="26213">TMNPEISIIIPTYNEKDNIAILIHRIEALGISCEISIVDDNSTDGTRESVKKLASKYKNVNLIERPEKMGISSAVRDALPSSNGKYVLVMDGDLQHPPEAIPKLLREARKGNDIVIASRYVKGGKSQFGLHRKIVSRVATLFAHMSLQETENITDPLSGFFIFRKDIVKPDDIQSSSYKVLLEIVVASKSKKISEISYRFNKRKYGKSKLGIVEFFRFIFLVLRLSKYSTMK</sequence>
<dbReference type="SUPFAM" id="SSF53448">
    <property type="entry name" value="Nucleotide-diphospho-sugar transferases"/>
    <property type="match status" value="1"/>
</dbReference>
<feature type="non-terminal residue" evidence="5">
    <location>
        <position position="1"/>
    </location>
</feature>
<dbReference type="Gene3D" id="3.90.550.10">
    <property type="entry name" value="Spore Coat Polysaccharide Biosynthesis Protein SpsA, Chain A"/>
    <property type="match status" value="1"/>
</dbReference>
<feature type="domain" description="Glycosyltransferase 2-like" evidence="4">
    <location>
        <begin position="7"/>
        <end position="168"/>
    </location>
</feature>
<evidence type="ECO:0000313" key="5">
    <source>
        <dbReference type="EMBL" id="EQD78854.1"/>
    </source>
</evidence>
<organism evidence="5">
    <name type="scientific">mine drainage metagenome</name>
    <dbReference type="NCBI Taxonomy" id="410659"/>
    <lineage>
        <taxon>unclassified sequences</taxon>
        <taxon>metagenomes</taxon>
        <taxon>ecological metagenomes</taxon>
    </lineage>
</organism>
<keyword evidence="2 5" id="KW-0328">Glycosyltransferase</keyword>
<dbReference type="EMBL" id="AUZX01001530">
    <property type="protein sequence ID" value="EQD78854.1"/>
    <property type="molecule type" value="Genomic_DNA"/>
</dbReference>
<reference evidence="5" key="1">
    <citation type="submission" date="2013-08" db="EMBL/GenBank/DDBJ databases">
        <authorList>
            <person name="Mendez C."/>
            <person name="Richter M."/>
            <person name="Ferrer M."/>
            <person name="Sanchez J."/>
        </authorList>
    </citation>
    <scope>NUCLEOTIDE SEQUENCE</scope>
</reference>
<name>T1DBM7_9ZZZZ</name>
<protein>
    <submittedName>
        <fullName evidence="5">Dolichyl-phosphate beta-D-mannosyltransferase</fullName>
    </submittedName>
</protein>
<dbReference type="PANTHER" id="PTHR43398">
    <property type="entry name" value="DOLICHOL-PHOSPHATE MANNOSYLTRANSFERASE SUBUNIT 1"/>
    <property type="match status" value="1"/>
</dbReference>
<dbReference type="GO" id="GO:0004582">
    <property type="term" value="F:dolichyl-phosphate beta-D-mannosyltransferase activity"/>
    <property type="evidence" value="ECO:0007669"/>
    <property type="project" value="InterPro"/>
</dbReference>
<dbReference type="InterPro" id="IPR001173">
    <property type="entry name" value="Glyco_trans_2-like"/>
</dbReference>
<gene>
    <name evidence="5" type="ORF">B1A_02044</name>
</gene>
<dbReference type="GO" id="GO:0006488">
    <property type="term" value="P:dolichol-linked oligosaccharide biosynthetic process"/>
    <property type="evidence" value="ECO:0007669"/>
    <property type="project" value="TreeGrafter"/>
</dbReference>
<dbReference type="AlphaFoldDB" id="T1DBM7"/>
<evidence type="ECO:0000256" key="2">
    <source>
        <dbReference type="ARBA" id="ARBA00022676"/>
    </source>
</evidence>
<dbReference type="InterPro" id="IPR029044">
    <property type="entry name" value="Nucleotide-diphossugar_trans"/>
</dbReference>
<proteinExistence type="inferred from homology"/>
<comment type="similarity">
    <text evidence="1">Belongs to the glycosyltransferase 2 family.</text>
</comment>
<dbReference type="PANTHER" id="PTHR43398:SF1">
    <property type="entry name" value="DOLICHOL-PHOSPHATE MANNOSYLTRANSFERASE SUBUNIT 1"/>
    <property type="match status" value="1"/>
</dbReference>
<dbReference type="GO" id="GO:0035269">
    <property type="term" value="P:protein O-linked glycosylation via mannose"/>
    <property type="evidence" value="ECO:0007669"/>
    <property type="project" value="TreeGrafter"/>
</dbReference>
<dbReference type="GO" id="GO:0006506">
    <property type="term" value="P:GPI anchor biosynthetic process"/>
    <property type="evidence" value="ECO:0007669"/>
    <property type="project" value="TreeGrafter"/>
</dbReference>
<reference evidence="5" key="2">
    <citation type="journal article" date="2014" name="ISME J.">
        <title>Microbial stratification in low pH oxic and suboxic macroscopic growths along an acid mine drainage.</title>
        <authorList>
            <person name="Mendez-Garcia C."/>
            <person name="Mesa V."/>
            <person name="Sprenger R.R."/>
            <person name="Richter M."/>
            <person name="Diez M.S."/>
            <person name="Solano J."/>
            <person name="Bargiela R."/>
            <person name="Golyshina O.V."/>
            <person name="Manteca A."/>
            <person name="Ramos J.L."/>
            <person name="Gallego J.R."/>
            <person name="Llorente I."/>
            <person name="Martins Dos Santos V.A."/>
            <person name="Jensen O.N."/>
            <person name="Pelaez A.I."/>
            <person name="Sanchez J."/>
            <person name="Ferrer M."/>
        </authorList>
    </citation>
    <scope>NUCLEOTIDE SEQUENCE</scope>
</reference>
<feature type="non-terminal residue" evidence="5">
    <location>
        <position position="232"/>
    </location>
</feature>
<evidence type="ECO:0000259" key="4">
    <source>
        <dbReference type="Pfam" id="PF00535"/>
    </source>
</evidence>
<keyword evidence="3 5" id="KW-0808">Transferase</keyword>
<dbReference type="InterPro" id="IPR039528">
    <property type="entry name" value="DPM1-like"/>
</dbReference>
<comment type="caution">
    <text evidence="5">The sequence shown here is derived from an EMBL/GenBank/DDBJ whole genome shotgun (WGS) entry which is preliminary data.</text>
</comment>
<evidence type="ECO:0000256" key="1">
    <source>
        <dbReference type="ARBA" id="ARBA00006739"/>
    </source>
</evidence>